<evidence type="ECO:0000313" key="4">
    <source>
        <dbReference type="Proteomes" id="UP000217881"/>
    </source>
</evidence>
<dbReference type="FunFam" id="3.40.50.720:FF:000084">
    <property type="entry name" value="Short-chain dehydrogenase reductase"/>
    <property type="match status" value="1"/>
</dbReference>
<gene>
    <name evidence="3" type="ORF">CIK59_02770</name>
</gene>
<dbReference type="PANTHER" id="PTHR43639:SF1">
    <property type="entry name" value="SHORT-CHAIN DEHYDROGENASE_REDUCTASE FAMILY PROTEIN"/>
    <property type="match status" value="1"/>
</dbReference>
<dbReference type="PRINTS" id="PR00080">
    <property type="entry name" value="SDRFAMILY"/>
</dbReference>
<dbReference type="PANTHER" id="PTHR43639">
    <property type="entry name" value="OXIDOREDUCTASE, SHORT-CHAIN DEHYDROGENASE/REDUCTASE FAMILY (AFU_ORTHOLOGUE AFUA_5G02870)"/>
    <property type="match status" value="1"/>
</dbReference>
<dbReference type="InterPro" id="IPR002347">
    <property type="entry name" value="SDR_fam"/>
</dbReference>
<name>A0A2A3ZUG0_BREAU</name>
<dbReference type="AlphaFoldDB" id="A0A2A3ZUG0"/>
<dbReference type="PRINTS" id="PR00081">
    <property type="entry name" value="GDHRDH"/>
</dbReference>
<comment type="caution">
    <text evidence="3">The sequence shown here is derived from an EMBL/GenBank/DDBJ whole genome shotgun (WGS) entry which is preliminary data.</text>
</comment>
<organism evidence="3 4">
    <name type="scientific">Brevibacterium aurantiacum</name>
    <dbReference type="NCBI Taxonomy" id="273384"/>
    <lineage>
        <taxon>Bacteria</taxon>
        <taxon>Bacillati</taxon>
        <taxon>Actinomycetota</taxon>
        <taxon>Actinomycetes</taxon>
        <taxon>Micrococcales</taxon>
        <taxon>Brevibacteriaceae</taxon>
        <taxon>Brevibacterium</taxon>
    </lineage>
</organism>
<dbReference type="Proteomes" id="UP000217881">
    <property type="component" value="Unassembled WGS sequence"/>
</dbReference>
<dbReference type="NCBIfam" id="NF005559">
    <property type="entry name" value="PRK07231.1"/>
    <property type="match status" value="1"/>
</dbReference>
<keyword evidence="2" id="KW-0560">Oxidoreductase</keyword>
<dbReference type="Pfam" id="PF13561">
    <property type="entry name" value="adh_short_C2"/>
    <property type="match status" value="1"/>
</dbReference>
<evidence type="ECO:0000256" key="1">
    <source>
        <dbReference type="ARBA" id="ARBA00006484"/>
    </source>
</evidence>
<dbReference type="InterPro" id="IPR036291">
    <property type="entry name" value="NAD(P)-bd_dom_sf"/>
</dbReference>
<evidence type="ECO:0000256" key="2">
    <source>
        <dbReference type="ARBA" id="ARBA00023002"/>
    </source>
</evidence>
<evidence type="ECO:0000313" key="3">
    <source>
        <dbReference type="EMBL" id="PCC55103.1"/>
    </source>
</evidence>
<dbReference type="SUPFAM" id="SSF51735">
    <property type="entry name" value="NAD(P)-binding Rossmann-fold domains"/>
    <property type="match status" value="1"/>
</dbReference>
<dbReference type="CDD" id="cd05233">
    <property type="entry name" value="SDR_c"/>
    <property type="match status" value="1"/>
</dbReference>
<sequence length="254" mass="26785">MKRLNEKIAIVTGAASGIGAEIARMYAAEGAKVVLADRNSEDGTAVAENINALGGEAIFSRMDLMCKDDVAATHRLALRTYGTVDILVNCAGVLVNGSFLSLTDDDFDIVLSTNLRGTIWTMQEIIPTMTGNGGGSIVNLASISAIWPESNAYFYGASKAAVAKLSKDVAREFAGQGVRVNTLLPGPTDTPLMPDFMRNDPERLAEFTKSTAVLGRLCEPADIAYGAVYLASDEAAMITGQQLVIDAGVTISND</sequence>
<dbReference type="GO" id="GO:0016491">
    <property type="term" value="F:oxidoreductase activity"/>
    <property type="evidence" value="ECO:0007669"/>
    <property type="project" value="UniProtKB-KW"/>
</dbReference>
<comment type="similarity">
    <text evidence="1">Belongs to the short-chain dehydrogenases/reductases (SDR) family.</text>
</comment>
<proteinExistence type="inferred from homology"/>
<dbReference type="Gene3D" id="3.40.50.720">
    <property type="entry name" value="NAD(P)-binding Rossmann-like Domain"/>
    <property type="match status" value="1"/>
</dbReference>
<dbReference type="RefSeq" id="WP_096145684.1">
    <property type="nucleotide sequence ID" value="NZ_NRHA01000005.1"/>
</dbReference>
<reference evidence="3 4" key="1">
    <citation type="journal article" date="2017" name="Elife">
        <title>Extensive horizontal gene transfer in cheese-associated bacteria.</title>
        <authorList>
            <person name="Bonham K.S."/>
            <person name="Wolfe B.E."/>
            <person name="Dutton R.J."/>
        </authorList>
    </citation>
    <scope>NUCLEOTIDE SEQUENCE [LARGE SCALE GENOMIC DNA]</scope>
    <source>
        <strain evidence="3 4">738_8</strain>
    </source>
</reference>
<dbReference type="EMBL" id="NRHA01000005">
    <property type="protein sequence ID" value="PCC55103.1"/>
    <property type="molecule type" value="Genomic_DNA"/>
</dbReference>
<evidence type="ECO:0008006" key="5">
    <source>
        <dbReference type="Google" id="ProtNLM"/>
    </source>
</evidence>
<protein>
    <recommendedName>
        <fullName evidence="5">SDR family oxidoreductase</fullName>
    </recommendedName>
</protein>
<accession>A0A2A3ZUG0</accession>